<evidence type="ECO:0000313" key="14">
    <source>
        <dbReference type="Proteomes" id="UP000287033"/>
    </source>
</evidence>
<comment type="caution">
    <text evidence="13">The sequence shown here is derived from an EMBL/GenBank/DDBJ whole genome shotgun (WGS) entry which is preliminary data.</text>
</comment>
<evidence type="ECO:0000256" key="7">
    <source>
        <dbReference type="ARBA" id="ARBA00023242"/>
    </source>
</evidence>
<dbReference type="PROSITE" id="PS50102">
    <property type="entry name" value="RRM"/>
    <property type="match status" value="2"/>
</dbReference>
<dbReference type="Gene3D" id="3.30.70.330">
    <property type="match status" value="2"/>
</dbReference>
<dbReference type="CDD" id="cd12343">
    <property type="entry name" value="RRM1_2_CoAA_like"/>
    <property type="match status" value="1"/>
</dbReference>
<dbReference type="OMA" id="LECDIIN"/>
<evidence type="ECO:0000256" key="4">
    <source>
        <dbReference type="ARBA" id="ARBA00022771"/>
    </source>
</evidence>
<dbReference type="SUPFAM" id="SSF54928">
    <property type="entry name" value="RNA-binding domain, RBD"/>
    <property type="match status" value="2"/>
</dbReference>
<dbReference type="InterPro" id="IPR035979">
    <property type="entry name" value="RBD_domain_sf"/>
</dbReference>
<keyword evidence="5" id="KW-0862">Zinc</keyword>
<feature type="domain" description="CCHC-type" evidence="12">
    <location>
        <begin position="291"/>
        <end position="306"/>
    </location>
</feature>
<evidence type="ECO:0008006" key="15">
    <source>
        <dbReference type="Google" id="ProtNLM"/>
    </source>
</evidence>
<dbReference type="InterPro" id="IPR000504">
    <property type="entry name" value="RRM_dom"/>
</dbReference>
<dbReference type="Pfam" id="PF00076">
    <property type="entry name" value="RRM_1"/>
    <property type="match status" value="2"/>
</dbReference>
<keyword evidence="7" id="KW-0539">Nucleus</keyword>
<evidence type="ECO:0000259" key="11">
    <source>
        <dbReference type="PROSITE" id="PS50102"/>
    </source>
</evidence>
<dbReference type="InterPro" id="IPR050502">
    <property type="entry name" value="Euk_RNA-bind_prot"/>
</dbReference>
<dbReference type="PANTHER" id="PTHR48025">
    <property type="entry name" value="OS02G0815200 PROTEIN"/>
    <property type="match status" value="1"/>
</dbReference>
<evidence type="ECO:0000256" key="10">
    <source>
        <dbReference type="SAM" id="MobiDB-lite"/>
    </source>
</evidence>
<evidence type="ECO:0000256" key="1">
    <source>
        <dbReference type="ARBA" id="ARBA00004123"/>
    </source>
</evidence>
<evidence type="ECO:0000256" key="3">
    <source>
        <dbReference type="ARBA" id="ARBA00022737"/>
    </source>
</evidence>
<dbReference type="STRING" id="137246.A0A401SLS3"/>
<dbReference type="Pfam" id="PF00098">
    <property type="entry name" value="zf-CCHC"/>
    <property type="match status" value="1"/>
</dbReference>
<keyword evidence="2" id="KW-0479">Metal-binding</keyword>
<keyword evidence="4 8" id="KW-0863">Zinc-finger</keyword>
<evidence type="ECO:0000256" key="6">
    <source>
        <dbReference type="ARBA" id="ARBA00022884"/>
    </source>
</evidence>
<dbReference type="GO" id="GO:0008270">
    <property type="term" value="F:zinc ion binding"/>
    <property type="evidence" value="ECO:0007669"/>
    <property type="project" value="UniProtKB-KW"/>
</dbReference>
<evidence type="ECO:0000259" key="12">
    <source>
        <dbReference type="PROSITE" id="PS50158"/>
    </source>
</evidence>
<evidence type="ECO:0000256" key="8">
    <source>
        <dbReference type="PROSITE-ProRule" id="PRU00047"/>
    </source>
</evidence>
<dbReference type="AlphaFoldDB" id="A0A401SLS3"/>
<evidence type="ECO:0000313" key="13">
    <source>
        <dbReference type="EMBL" id="GCC31344.1"/>
    </source>
</evidence>
<keyword evidence="6 9" id="KW-0694">RNA-binding</keyword>
<name>A0A401SLS3_CHIPU</name>
<feature type="domain" description="RRM" evidence="11">
    <location>
        <begin position="131"/>
        <end position="201"/>
    </location>
</feature>
<comment type="subcellular location">
    <subcellularLocation>
        <location evidence="1">Nucleus</location>
    </subcellularLocation>
</comment>
<dbReference type="OrthoDB" id="79941at2759"/>
<dbReference type="EMBL" id="BEZZ01000356">
    <property type="protein sequence ID" value="GCC31344.1"/>
    <property type="molecule type" value="Genomic_DNA"/>
</dbReference>
<dbReference type="InterPro" id="IPR012677">
    <property type="entry name" value="Nucleotide-bd_a/b_plait_sf"/>
</dbReference>
<dbReference type="InterPro" id="IPR001878">
    <property type="entry name" value="Znf_CCHC"/>
</dbReference>
<dbReference type="SMART" id="SM00343">
    <property type="entry name" value="ZnF_C2HC"/>
    <property type="match status" value="1"/>
</dbReference>
<keyword evidence="3" id="KW-0677">Repeat</keyword>
<dbReference type="GO" id="GO:0003729">
    <property type="term" value="F:mRNA binding"/>
    <property type="evidence" value="ECO:0007669"/>
    <property type="project" value="TreeGrafter"/>
</dbReference>
<protein>
    <recommendedName>
        <fullName evidence="15">RNA-binding protein 4</fullName>
    </recommendedName>
</protein>
<proteinExistence type="predicted"/>
<evidence type="ECO:0000256" key="5">
    <source>
        <dbReference type="ARBA" id="ARBA00022833"/>
    </source>
</evidence>
<dbReference type="Proteomes" id="UP000287033">
    <property type="component" value="Unassembled WGS sequence"/>
</dbReference>
<evidence type="ECO:0000256" key="9">
    <source>
        <dbReference type="PROSITE-ProRule" id="PRU00176"/>
    </source>
</evidence>
<dbReference type="FunFam" id="3.30.70.330:FF:000085">
    <property type="entry name" value="RNA-binding protein 4 isoform X1"/>
    <property type="match status" value="1"/>
</dbReference>
<dbReference type="GO" id="GO:0005634">
    <property type="term" value="C:nucleus"/>
    <property type="evidence" value="ECO:0007669"/>
    <property type="project" value="UniProtKB-SubCell"/>
</dbReference>
<dbReference type="PANTHER" id="PTHR48025:SF26">
    <property type="entry name" value="HETEROGENEOUS NUCLEAR RIBONUCLEOPROTEIN M-RELATED"/>
    <property type="match status" value="1"/>
</dbReference>
<dbReference type="SMART" id="SM00360">
    <property type="entry name" value="RRM"/>
    <property type="match status" value="2"/>
</dbReference>
<gene>
    <name evidence="13" type="ORF">chiPu_0009801</name>
</gene>
<dbReference type="FunFam" id="3.30.70.330:FF:000058">
    <property type="entry name" value="RNA-binding motif protein 4"/>
    <property type="match status" value="1"/>
</dbReference>
<dbReference type="Gene3D" id="4.10.60.10">
    <property type="entry name" value="Zinc finger, CCHC-type"/>
    <property type="match status" value="1"/>
</dbReference>
<evidence type="ECO:0000256" key="2">
    <source>
        <dbReference type="ARBA" id="ARBA00022723"/>
    </source>
</evidence>
<feature type="region of interest" description="Disordered" evidence="10">
    <location>
        <begin position="391"/>
        <end position="419"/>
    </location>
</feature>
<dbReference type="PROSITE" id="PS50158">
    <property type="entry name" value="ZF_CCHC"/>
    <property type="match status" value="1"/>
</dbReference>
<sequence length="515" mass="57151">MVRFMSIIASLTPPLVDVNQTSSRSNLFRFLHPQFFQFLNKLSADHQPHGDDIGGTNRLTRKGRTQAVPVIDVPACPIIGRELLGWAVTSGRTEREAPPFFSVVRSVRLRYARSALLSGRVVVPFAVDKMVKIFVGNLPRPTTADEIRALFEKYGTVSECDLIKNYGFVHMKDREAAKEAIENLHHYKLHGVSINVEASKSVSKSSTKLHVGNVASGCTSLELQAKFEEYGTVLECDIVKDYAFVHMERSEDAMEAIRGLDGTEFKGKRIQVELSKSRLRMQPGMGEKNGCFRCGKEGHWSKECPKDRVGLDGNFDGSYSRDYIDPFSMTARPITAYGERPLYDDRFRVVDYYEKYRAGAYGAVGDPYSRADPFSPLGTSLRDRIPAAVNPYERRPLPTPTTYYGRDRSPLRRPPPMPALSTGYGFERTAVSTTMYDPTNSAARDSYATAQYSAAQYSAAQYSAAQYSAAQYSAAQYSAAQYSASQYSAAQYTAAQYSAAAAAAAQYPATQYSAY</sequence>
<accession>A0A401SLS3</accession>
<keyword evidence="14" id="KW-1185">Reference proteome</keyword>
<reference evidence="13 14" key="1">
    <citation type="journal article" date="2018" name="Nat. Ecol. Evol.">
        <title>Shark genomes provide insights into elasmobranch evolution and the origin of vertebrates.</title>
        <authorList>
            <person name="Hara Y"/>
            <person name="Yamaguchi K"/>
            <person name="Onimaru K"/>
            <person name="Kadota M"/>
            <person name="Koyanagi M"/>
            <person name="Keeley SD"/>
            <person name="Tatsumi K"/>
            <person name="Tanaka K"/>
            <person name="Motone F"/>
            <person name="Kageyama Y"/>
            <person name="Nozu R"/>
            <person name="Adachi N"/>
            <person name="Nishimura O"/>
            <person name="Nakagawa R"/>
            <person name="Tanegashima C"/>
            <person name="Kiyatake I"/>
            <person name="Matsumoto R"/>
            <person name="Murakumo K"/>
            <person name="Nishida K"/>
            <person name="Terakita A"/>
            <person name="Kuratani S"/>
            <person name="Sato K"/>
            <person name="Hyodo S Kuraku.S."/>
        </authorList>
    </citation>
    <scope>NUCLEOTIDE SEQUENCE [LARGE SCALE GENOMIC DNA]</scope>
</reference>
<feature type="domain" description="RRM" evidence="11">
    <location>
        <begin position="207"/>
        <end position="277"/>
    </location>
</feature>
<organism evidence="13 14">
    <name type="scientific">Chiloscyllium punctatum</name>
    <name type="common">Brownbanded bambooshark</name>
    <name type="synonym">Hemiscyllium punctatum</name>
    <dbReference type="NCBI Taxonomy" id="137246"/>
    <lineage>
        <taxon>Eukaryota</taxon>
        <taxon>Metazoa</taxon>
        <taxon>Chordata</taxon>
        <taxon>Craniata</taxon>
        <taxon>Vertebrata</taxon>
        <taxon>Chondrichthyes</taxon>
        <taxon>Elasmobranchii</taxon>
        <taxon>Galeomorphii</taxon>
        <taxon>Galeoidea</taxon>
        <taxon>Orectolobiformes</taxon>
        <taxon>Hemiscylliidae</taxon>
        <taxon>Chiloscyllium</taxon>
    </lineage>
</organism>